<dbReference type="AlphaFoldDB" id="A0A9W6ZUR1"/>
<protein>
    <recommendedName>
        <fullName evidence="5">BTB domain-containing protein</fullName>
    </recommendedName>
</protein>
<keyword evidence="4" id="KW-1185">Reference proteome</keyword>
<comment type="caution">
    <text evidence="3">The sequence shown here is derived from an EMBL/GenBank/DDBJ whole genome shotgun (WGS) entry which is preliminary data.</text>
</comment>
<accession>A0A9W6ZUR1</accession>
<dbReference type="Pfam" id="PF07707">
    <property type="entry name" value="BACK"/>
    <property type="match status" value="1"/>
</dbReference>
<reference evidence="3" key="1">
    <citation type="submission" date="2022-07" db="EMBL/GenBank/DDBJ databases">
        <title>Genome analysis of Parmales, a sister group of diatoms, reveals the evolutionary specialization of diatoms from phago-mixotrophs to photoautotrophs.</title>
        <authorList>
            <person name="Ban H."/>
            <person name="Sato S."/>
            <person name="Yoshikawa S."/>
            <person name="Kazumasa Y."/>
            <person name="Nakamura Y."/>
            <person name="Ichinomiya M."/>
            <person name="Saitoh K."/>
            <person name="Sato N."/>
            <person name="Blanc-Mathieu R."/>
            <person name="Endo H."/>
            <person name="Kuwata A."/>
            <person name="Ogata H."/>
        </authorList>
    </citation>
    <scope>NUCLEOTIDE SEQUENCE</scope>
</reference>
<dbReference type="InterPro" id="IPR000210">
    <property type="entry name" value="BTB/POZ_dom"/>
</dbReference>
<evidence type="ECO:0000259" key="1">
    <source>
        <dbReference type="Pfam" id="PF00651"/>
    </source>
</evidence>
<dbReference type="Pfam" id="PF00651">
    <property type="entry name" value="BTB"/>
    <property type="match status" value="1"/>
</dbReference>
<dbReference type="Gene3D" id="1.25.40.420">
    <property type="match status" value="1"/>
</dbReference>
<dbReference type="PANTHER" id="PTHR24413">
    <property type="entry name" value="SPECKLE-TYPE POZ PROTEIN"/>
    <property type="match status" value="1"/>
</dbReference>
<evidence type="ECO:0000313" key="4">
    <source>
        <dbReference type="Proteomes" id="UP001165082"/>
    </source>
</evidence>
<proteinExistence type="predicted"/>
<dbReference type="CDD" id="cd14733">
    <property type="entry name" value="BACK"/>
    <property type="match status" value="1"/>
</dbReference>
<evidence type="ECO:0008006" key="5">
    <source>
        <dbReference type="Google" id="ProtNLM"/>
    </source>
</evidence>
<dbReference type="OrthoDB" id="8068875at2759"/>
<dbReference type="Proteomes" id="UP001165082">
    <property type="component" value="Unassembled WGS sequence"/>
</dbReference>
<organism evidence="3 4">
    <name type="scientific">Triparma retinervis</name>
    <dbReference type="NCBI Taxonomy" id="2557542"/>
    <lineage>
        <taxon>Eukaryota</taxon>
        <taxon>Sar</taxon>
        <taxon>Stramenopiles</taxon>
        <taxon>Ochrophyta</taxon>
        <taxon>Bolidophyceae</taxon>
        <taxon>Parmales</taxon>
        <taxon>Triparmaceae</taxon>
        <taxon>Triparma</taxon>
    </lineage>
</organism>
<gene>
    <name evidence="3" type="ORF">TrRE_jg6862</name>
</gene>
<sequence>MFTSGMRESTEKEITIEDTSYSTFVALMEYLYCDNIEGLDPSMTVDLFGLAQFYNMSRLMEMCLGSIRRSIKAENAASLLQRSHDAHCEEVKELALEYVVSRFDEISRSEGIKALSHELLLHVLSARPLG</sequence>
<feature type="domain" description="BACK" evidence="2">
    <location>
        <begin position="79"/>
        <end position="126"/>
    </location>
</feature>
<dbReference type="InterPro" id="IPR011705">
    <property type="entry name" value="BACK"/>
</dbReference>
<dbReference type="SUPFAM" id="SSF54695">
    <property type="entry name" value="POZ domain"/>
    <property type="match status" value="1"/>
</dbReference>
<name>A0A9W6ZUR1_9STRA</name>
<evidence type="ECO:0000313" key="3">
    <source>
        <dbReference type="EMBL" id="GMH57712.1"/>
    </source>
</evidence>
<dbReference type="InterPro" id="IPR011333">
    <property type="entry name" value="SKP1/BTB/POZ_sf"/>
</dbReference>
<evidence type="ECO:0000259" key="2">
    <source>
        <dbReference type="Pfam" id="PF07707"/>
    </source>
</evidence>
<dbReference type="Gene3D" id="3.30.710.10">
    <property type="entry name" value="Potassium Channel Kv1.1, Chain A"/>
    <property type="match status" value="1"/>
</dbReference>
<feature type="domain" description="BTB" evidence="1">
    <location>
        <begin position="1"/>
        <end position="67"/>
    </location>
</feature>
<dbReference type="EMBL" id="BRXZ01004954">
    <property type="protein sequence ID" value="GMH57712.1"/>
    <property type="molecule type" value="Genomic_DNA"/>
</dbReference>